<organism evidence="3 4">
    <name type="scientific">Catenuloplanes atrovinosus</name>
    <dbReference type="NCBI Taxonomy" id="137266"/>
    <lineage>
        <taxon>Bacteria</taxon>
        <taxon>Bacillati</taxon>
        <taxon>Actinomycetota</taxon>
        <taxon>Actinomycetes</taxon>
        <taxon>Micromonosporales</taxon>
        <taxon>Micromonosporaceae</taxon>
        <taxon>Catenuloplanes</taxon>
    </lineage>
</organism>
<evidence type="ECO:0000256" key="1">
    <source>
        <dbReference type="SAM" id="Coils"/>
    </source>
</evidence>
<feature type="coiled-coil region" evidence="1">
    <location>
        <begin position="376"/>
        <end position="453"/>
    </location>
</feature>
<reference evidence="3" key="1">
    <citation type="submission" date="2023-07" db="EMBL/GenBank/DDBJ databases">
        <title>Sequencing the genomes of 1000 actinobacteria strains.</title>
        <authorList>
            <person name="Klenk H.-P."/>
        </authorList>
    </citation>
    <scope>NUCLEOTIDE SEQUENCE</scope>
    <source>
        <strain evidence="3">DSM 44707</strain>
    </source>
</reference>
<protein>
    <submittedName>
        <fullName evidence="3">DNA repair exonuclease SbcCD ATPase subunit</fullName>
    </submittedName>
</protein>
<sequence length="638" mass="69951">MRNGFRAHGIRIRRLRLHADGRPYDVDFRLGDVPRPLSVIAGAFGTGKTTILEFVDYCLGAADHPRHPEIMPRVRAATLEVELSGTPHLIQRPVGEPSAHAYVSQGRLDDTGTATPERRPLRPAGDPNSLSSLLLSHCKLEGVRLRDGHAGTETDTDPLSFRDLMWLCFLPHDRLDSRDLLFEDVPMKQLKLRQVVDVVFDVHDDRAIELGRRIRTLEPRLAAAEERGRTETAIVAELAPGEVADLEETARAAKAELAEAAQAVAALDGRARADTTFAEDLRERHRAAADAARRASGLLRDRETQAARMTSLRATYADDVAKLVMLTEAGALFPPLRLDVCPSCLTPAVPGERRCATCQADLGPDGAGPPDVSGELRAARSRLAELTRYLDDLEAEIPRLRAAAERAQEVESRAAADLDAATAHAVTPYLAQRDTLARRREEAAATLQRAEDGLRLRHGLRERAIGVESLRAQLAGLREEAAAPDRLAAAAERAAVIAGISARYRDILREWRYPRPDDARVADDLTPWARGKPYPAASSGGRTLIALAWQLALFETAWESRSSHPGFLLLDSPQKNLGPKEVDRLYRHLERWLAGAGSGAQVIVTDTAPPPAADPDVVVRFSRRVDRPPYALIDDETD</sequence>
<comment type="caution">
    <text evidence="3">The sequence shown here is derived from an EMBL/GenBank/DDBJ whole genome shotgun (WGS) entry which is preliminary data.</text>
</comment>
<keyword evidence="1" id="KW-0175">Coiled coil</keyword>
<dbReference type="Gene3D" id="3.40.50.300">
    <property type="entry name" value="P-loop containing nucleotide triphosphate hydrolases"/>
    <property type="match status" value="2"/>
</dbReference>
<keyword evidence="4" id="KW-1185">Reference proteome</keyword>
<name>A0AAE4C9G1_9ACTN</name>
<dbReference type="InterPro" id="IPR027417">
    <property type="entry name" value="P-loop_NTPase"/>
</dbReference>
<dbReference type="AlphaFoldDB" id="A0AAE4C9G1"/>
<evidence type="ECO:0000313" key="3">
    <source>
        <dbReference type="EMBL" id="MDR7273555.1"/>
    </source>
</evidence>
<dbReference type="GO" id="GO:0004527">
    <property type="term" value="F:exonuclease activity"/>
    <property type="evidence" value="ECO:0007669"/>
    <property type="project" value="UniProtKB-KW"/>
</dbReference>
<dbReference type="Proteomes" id="UP001183643">
    <property type="component" value="Unassembled WGS sequence"/>
</dbReference>
<keyword evidence="3" id="KW-0269">Exonuclease</keyword>
<dbReference type="EMBL" id="JAVDYB010000001">
    <property type="protein sequence ID" value="MDR7273555.1"/>
    <property type="molecule type" value="Genomic_DNA"/>
</dbReference>
<gene>
    <name evidence="3" type="ORF">J2S41_000333</name>
</gene>
<keyword evidence="3" id="KW-0378">Hydrolase</keyword>
<dbReference type="RefSeq" id="WP_310362074.1">
    <property type="nucleotide sequence ID" value="NZ_JAVDYB010000001.1"/>
</dbReference>
<feature type="region of interest" description="Disordered" evidence="2">
    <location>
        <begin position="105"/>
        <end position="129"/>
    </location>
</feature>
<evidence type="ECO:0000313" key="4">
    <source>
        <dbReference type="Proteomes" id="UP001183643"/>
    </source>
</evidence>
<dbReference type="SUPFAM" id="SSF52540">
    <property type="entry name" value="P-loop containing nucleoside triphosphate hydrolases"/>
    <property type="match status" value="1"/>
</dbReference>
<feature type="coiled-coil region" evidence="1">
    <location>
        <begin position="243"/>
        <end position="270"/>
    </location>
</feature>
<accession>A0AAE4C9G1</accession>
<keyword evidence="3" id="KW-0540">Nuclease</keyword>
<evidence type="ECO:0000256" key="2">
    <source>
        <dbReference type="SAM" id="MobiDB-lite"/>
    </source>
</evidence>
<proteinExistence type="predicted"/>